<dbReference type="Proteomes" id="UP000553957">
    <property type="component" value="Unassembled WGS sequence"/>
</dbReference>
<dbReference type="InterPro" id="IPR002931">
    <property type="entry name" value="Transglutaminase-like"/>
</dbReference>
<dbReference type="Pfam" id="PF11992">
    <property type="entry name" value="TgpA_N"/>
    <property type="match status" value="1"/>
</dbReference>
<dbReference type="RefSeq" id="WP_171670245.1">
    <property type="nucleotide sequence ID" value="NZ_BAAAGT010000018.1"/>
</dbReference>
<reference evidence="5 6" key="1">
    <citation type="submission" date="2020-05" db="EMBL/GenBank/DDBJ databases">
        <title>Genome sequence of Kribbella sandramycini ATCC 39419.</title>
        <authorList>
            <person name="Maclea K.S."/>
            <person name="Fair J.L."/>
        </authorList>
    </citation>
    <scope>NUCLEOTIDE SEQUENCE [LARGE SCALE GENOMIC DNA]</scope>
    <source>
        <strain evidence="5 6">ATCC 39419</strain>
    </source>
</reference>
<feature type="region of interest" description="Disordered" evidence="1">
    <location>
        <begin position="551"/>
        <end position="608"/>
    </location>
</feature>
<dbReference type="SMART" id="SM00460">
    <property type="entry name" value="TGc"/>
    <property type="match status" value="1"/>
</dbReference>
<evidence type="ECO:0000256" key="1">
    <source>
        <dbReference type="SAM" id="MobiDB-lite"/>
    </source>
</evidence>
<dbReference type="Gene3D" id="3.10.620.30">
    <property type="match status" value="1"/>
</dbReference>
<gene>
    <name evidence="4" type="ORF">HNR71_004199</name>
    <name evidence="5" type="ORF">HPO96_01195</name>
</gene>
<dbReference type="EMBL" id="JACHKF010000001">
    <property type="protein sequence ID" value="MBB6568562.1"/>
    <property type="molecule type" value="Genomic_DNA"/>
</dbReference>
<keyword evidence="2" id="KW-0812">Transmembrane</keyword>
<dbReference type="InterPro" id="IPR021878">
    <property type="entry name" value="TgpA_N"/>
</dbReference>
<dbReference type="EMBL" id="JABJRC010000001">
    <property type="protein sequence ID" value="NOL38851.1"/>
    <property type="molecule type" value="Genomic_DNA"/>
</dbReference>
<comment type="caution">
    <text evidence="5">The sequence shown here is derived from an EMBL/GenBank/DDBJ whole genome shotgun (WGS) entry which is preliminary data.</text>
</comment>
<feature type="transmembrane region" description="Helical" evidence="2">
    <location>
        <begin position="115"/>
        <end position="135"/>
    </location>
</feature>
<keyword evidence="6" id="KW-1185">Reference proteome</keyword>
<dbReference type="InterPro" id="IPR038765">
    <property type="entry name" value="Papain-like_cys_pep_sf"/>
</dbReference>
<evidence type="ECO:0000313" key="7">
    <source>
        <dbReference type="Proteomes" id="UP000553957"/>
    </source>
</evidence>
<keyword evidence="2" id="KW-1133">Transmembrane helix</keyword>
<dbReference type="GO" id="GO:0008233">
    <property type="term" value="F:peptidase activity"/>
    <property type="evidence" value="ECO:0007669"/>
    <property type="project" value="UniProtKB-KW"/>
</dbReference>
<dbReference type="Proteomes" id="UP000534306">
    <property type="component" value="Unassembled WGS sequence"/>
</dbReference>
<feature type="transmembrane region" description="Helical" evidence="2">
    <location>
        <begin position="56"/>
        <end position="75"/>
    </location>
</feature>
<dbReference type="PANTHER" id="PTHR42736">
    <property type="entry name" value="PROTEIN-GLUTAMINE GAMMA-GLUTAMYLTRANSFERASE"/>
    <property type="match status" value="1"/>
</dbReference>
<feature type="domain" description="Transglutaminase-like" evidence="3">
    <location>
        <begin position="478"/>
        <end position="547"/>
    </location>
</feature>
<dbReference type="InterPro" id="IPR052901">
    <property type="entry name" value="Bact_TGase-like"/>
</dbReference>
<protein>
    <submittedName>
        <fullName evidence="5">Transglutaminase domain-containing protein</fullName>
    </submittedName>
    <submittedName>
        <fullName evidence="4">Transglutaminase-like putative cysteine protease</fullName>
    </submittedName>
</protein>
<feature type="compositionally biased region" description="Basic and acidic residues" evidence="1">
    <location>
        <begin position="586"/>
        <end position="596"/>
    </location>
</feature>
<evidence type="ECO:0000259" key="3">
    <source>
        <dbReference type="SMART" id="SM00460"/>
    </source>
</evidence>
<feature type="transmembrane region" description="Helical" evidence="2">
    <location>
        <begin position="7"/>
        <end position="25"/>
    </location>
</feature>
<keyword evidence="4" id="KW-0378">Hydrolase</keyword>
<dbReference type="AlphaFoldDB" id="A0A7Y4KWA9"/>
<feature type="transmembrane region" description="Helical" evidence="2">
    <location>
        <begin position="142"/>
        <end position="160"/>
    </location>
</feature>
<evidence type="ECO:0000313" key="6">
    <source>
        <dbReference type="Proteomes" id="UP000534306"/>
    </source>
</evidence>
<feature type="compositionally biased region" description="Low complexity" evidence="1">
    <location>
        <begin position="565"/>
        <end position="579"/>
    </location>
</feature>
<evidence type="ECO:0000256" key="2">
    <source>
        <dbReference type="SAM" id="Phobius"/>
    </source>
</evidence>
<dbReference type="SUPFAM" id="SSF54001">
    <property type="entry name" value="Cysteine proteinases"/>
    <property type="match status" value="1"/>
</dbReference>
<dbReference type="Pfam" id="PF01841">
    <property type="entry name" value="Transglut_core"/>
    <property type="match status" value="1"/>
</dbReference>
<keyword evidence="2" id="KW-0472">Membrane</keyword>
<name>A0A7Y4KWA9_9ACTN</name>
<keyword evidence="4" id="KW-0645">Protease</keyword>
<evidence type="ECO:0000313" key="4">
    <source>
        <dbReference type="EMBL" id="MBB6568562.1"/>
    </source>
</evidence>
<dbReference type="PANTHER" id="PTHR42736:SF1">
    <property type="entry name" value="PROTEIN-GLUTAMINE GAMMA-GLUTAMYLTRANSFERASE"/>
    <property type="match status" value="1"/>
</dbReference>
<feature type="transmembrane region" description="Helical" evidence="2">
    <location>
        <begin position="31"/>
        <end position="49"/>
    </location>
</feature>
<reference evidence="4 7" key="2">
    <citation type="submission" date="2020-08" db="EMBL/GenBank/DDBJ databases">
        <title>Sequencing the genomes of 1000 actinobacteria strains.</title>
        <authorList>
            <person name="Klenk H.-P."/>
        </authorList>
    </citation>
    <scope>NUCLEOTIDE SEQUENCE [LARGE SCALE GENOMIC DNA]</scope>
    <source>
        <strain evidence="4 7">DSM 15626</strain>
    </source>
</reference>
<accession>A0A7Y4KWA9</accession>
<dbReference type="GO" id="GO:0006508">
    <property type="term" value="P:proteolysis"/>
    <property type="evidence" value="ECO:0007669"/>
    <property type="project" value="UniProtKB-KW"/>
</dbReference>
<evidence type="ECO:0000313" key="5">
    <source>
        <dbReference type="EMBL" id="NOL38851.1"/>
    </source>
</evidence>
<feature type="transmembrane region" description="Helical" evidence="2">
    <location>
        <begin position="618"/>
        <end position="638"/>
    </location>
</feature>
<sequence length="786" mass="84543">MTGHARISIAAWGATVLGSLVLTPVFSGPFLFISAFLCALMTGVGVLLQNLRAPRFVVPIVQLAVLVELLSLFFLKETLKFGILPVGGTAIEFNAQMANALTSINQYSAPLPPDAHLTLFATTVISATGLLIHVIAVQLRQAAWAGLLLLIMYTVPAATVHGGLPALLFIPPALGYIVLLSAEGRSRLSRWGRRISGVSHLDAAEPVEASALGQAGRRIGLTVVALAALLPALLPTLPESVIGNGLAGGGSGGTGIGASISSTDPMLDMGKNLKQGANTVALTYKGGPNGGTNLRLTTLDAFDGNTWRIAPRPEGRRIDGDLTQPPGFNGALSEVGTAKMTIDVSRSLRSNFAPVPYPVKSISLKRDWRFDIGSLDVVSSNGQVVGGKKYDVTWYRMAPTEAQLRGAIDTGVPDQYTSKVPNVPKEIRDLTAQVTKDAQGNKYAAAAAIQKFFRSNGTFTYSLERQRGSGMPALSEFLLKNRTGYCEQFATGMALMARLSGIPSRVAIGFLPGQAGKDGYTVRMHDMHAWPELYFEGAGWVPFEPTPASRASSAPSYTIPGVVDPTNPSTTPSATPTTPGQTEDPELNRPDPDRNLPGDQGVPIGDTGNWFTNGGGRIIGIVALVVFVLLIPWILRALSRRRRFHRAPGRTAAEGLWSEVRDTSRDLGLDWSDVATPRQTGEWLITKLPEETHPAALRLARGIEAIRYAGNADVTTDLRPETDAVRKALWAQASHRRRWRARLLPPSWRWYLSRGTTEASDLLDEFDLLLARLRSTLLRRGRHASS</sequence>
<organism evidence="5 6">
    <name type="scientific">Kribbella sandramycini</name>
    <dbReference type="NCBI Taxonomy" id="60450"/>
    <lineage>
        <taxon>Bacteria</taxon>
        <taxon>Bacillati</taxon>
        <taxon>Actinomycetota</taxon>
        <taxon>Actinomycetes</taxon>
        <taxon>Propionibacteriales</taxon>
        <taxon>Kribbellaceae</taxon>
        <taxon>Kribbella</taxon>
    </lineage>
</organism>
<proteinExistence type="predicted"/>